<protein>
    <submittedName>
        <fullName evidence="1">Transposase</fullName>
    </submittedName>
</protein>
<organism evidence="1 2">
    <name type="scientific">Anoxybacillus flavithermus AK1</name>
    <dbReference type="NCBI Taxonomy" id="1297581"/>
    <lineage>
        <taxon>Bacteria</taxon>
        <taxon>Bacillati</taxon>
        <taxon>Bacillota</taxon>
        <taxon>Bacilli</taxon>
        <taxon>Bacillales</taxon>
        <taxon>Anoxybacillaceae</taxon>
        <taxon>Anoxybacillus</taxon>
    </lineage>
</organism>
<dbReference type="PATRIC" id="fig|1297581.3.peg.1747"/>
<name>M8CWB9_9BACL</name>
<evidence type="ECO:0000313" key="2">
    <source>
        <dbReference type="Proteomes" id="UP000012085"/>
    </source>
</evidence>
<proteinExistence type="predicted"/>
<dbReference type="AlphaFoldDB" id="M8CWB9"/>
<comment type="caution">
    <text evidence="1">The sequence shown here is derived from an EMBL/GenBank/DDBJ whole genome shotgun (WGS) entry which is preliminary data.</text>
</comment>
<evidence type="ECO:0000313" key="1">
    <source>
        <dbReference type="EMBL" id="EMT45808.1"/>
    </source>
</evidence>
<dbReference type="Proteomes" id="UP000012085">
    <property type="component" value="Unassembled WGS sequence"/>
</dbReference>
<sequence length="112" mass="13294">MIVRMELDEAKQRLLIGFFETYVKLSDEEEQQLRSEVKQMETKEKEQVLELIISYEKKALEKGLREGVERGLQQGLQLEERHIAKKMLEKGYDIQTIHELTELSVEEIEMLK</sequence>
<reference evidence="1 2" key="2">
    <citation type="journal article" date="2015" name="Genome Announc.">
        <title>Genome Sequence of Anoxybacillus flavithermus Strain AK1, a Thermophile Isolated from a Hot Spring in Saudi Arabia.</title>
        <authorList>
            <person name="Khalil A."/>
            <person name="Sivakumar N."/>
            <person name="Qarawi S."/>
        </authorList>
    </citation>
    <scope>NUCLEOTIDE SEQUENCE [LARGE SCALE GENOMIC DNA]</scope>
    <source>
        <strain evidence="1 2">AK1</strain>
    </source>
</reference>
<reference evidence="1 2" key="1">
    <citation type="submission" date="2013-03" db="EMBL/GenBank/DDBJ databases">
        <title>Assembly of a new bacterial strain Anoxybacillus flavithermus AK1.</title>
        <authorList>
            <person name="Rajan I."/>
            <person name="PoliReddy D."/>
            <person name="Sugumar T."/>
            <person name="Rathinam K."/>
            <person name="Alqarawi S."/>
            <person name="Khalil A.B."/>
            <person name="Sivakumar N."/>
        </authorList>
    </citation>
    <scope>NUCLEOTIDE SEQUENCE [LARGE SCALE GENOMIC DNA]</scope>
    <source>
        <strain evidence="1 2">AK1</strain>
    </source>
</reference>
<gene>
    <name evidence="1" type="ORF">H919_08525</name>
</gene>
<accession>M8CWB9</accession>
<dbReference type="EMBL" id="APCD01000010">
    <property type="protein sequence ID" value="EMT45808.1"/>
    <property type="molecule type" value="Genomic_DNA"/>
</dbReference>